<evidence type="ECO:0000313" key="2">
    <source>
        <dbReference type="EMBL" id="KAL2714067.1"/>
    </source>
</evidence>
<protein>
    <submittedName>
        <fullName evidence="2">Uncharacterized protein</fullName>
    </submittedName>
</protein>
<proteinExistence type="predicted"/>
<sequence>MEMSSAGVWADGSILNSAEIDKAVKRVEDEKRKRVDTKESFEVGDRRRGSKRGVETFWLTGSASDRTGN</sequence>
<dbReference type="EMBL" id="JAUDFV010000157">
    <property type="protein sequence ID" value="KAL2714067.1"/>
    <property type="molecule type" value="Genomic_DNA"/>
</dbReference>
<feature type="compositionally biased region" description="Polar residues" evidence="1">
    <location>
        <begin position="59"/>
        <end position="69"/>
    </location>
</feature>
<comment type="caution">
    <text evidence="2">The sequence shown here is derived from an EMBL/GenBank/DDBJ whole genome shotgun (WGS) entry which is preliminary data.</text>
</comment>
<organism evidence="2 3">
    <name type="scientific">Vespula squamosa</name>
    <name type="common">Southern yellow jacket</name>
    <name type="synonym">Wasp</name>
    <dbReference type="NCBI Taxonomy" id="30214"/>
    <lineage>
        <taxon>Eukaryota</taxon>
        <taxon>Metazoa</taxon>
        <taxon>Ecdysozoa</taxon>
        <taxon>Arthropoda</taxon>
        <taxon>Hexapoda</taxon>
        <taxon>Insecta</taxon>
        <taxon>Pterygota</taxon>
        <taxon>Neoptera</taxon>
        <taxon>Endopterygota</taxon>
        <taxon>Hymenoptera</taxon>
        <taxon>Apocrita</taxon>
        <taxon>Aculeata</taxon>
        <taxon>Vespoidea</taxon>
        <taxon>Vespidae</taxon>
        <taxon>Vespinae</taxon>
        <taxon>Vespula</taxon>
    </lineage>
</organism>
<feature type="non-terminal residue" evidence="2">
    <location>
        <position position="69"/>
    </location>
</feature>
<reference evidence="2 3" key="1">
    <citation type="journal article" date="2024" name="Ann. Entomol. Soc. Am.">
        <title>Genomic analyses of the southern and eastern yellowjacket wasps (Hymenoptera: Vespidae) reveal evolutionary signatures of social life.</title>
        <authorList>
            <person name="Catto M.A."/>
            <person name="Caine P.B."/>
            <person name="Orr S.E."/>
            <person name="Hunt B.G."/>
            <person name="Goodisman M.A.D."/>
        </authorList>
    </citation>
    <scope>NUCLEOTIDE SEQUENCE [LARGE SCALE GENOMIC DNA]</scope>
    <source>
        <strain evidence="2">233</strain>
        <tissue evidence="2">Head and thorax</tissue>
    </source>
</reference>
<dbReference type="AlphaFoldDB" id="A0ABD2A0Y8"/>
<accession>A0ABD2A0Y8</accession>
<name>A0ABD2A0Y8_VESSQ</name>
<feature type="compositionally biased region" description="Basic and acidic residues" evidence="1">
    <location>
        <begin position="28"/>
        <end position="47"/>
    </location>
</feature>
<feature type="region of interest" description="Disordered" evidence="1">
    <location>
        <begin position="28"/>
        <end position="69"/>
    </location>
</feature>
<evidence type="ECO:0000256" key="1">
    <source>
        <dbReference type="SAM" id="MobiDB-lite"/>
    </source>
</evidence>
<keyword evidence="3" id="KW-1185">Reference proteome</keyword>
<dbReference type="Proteomes" id="UP001607302">
    <property type="component" value="Unassembled WGS sequence"/>
</dbReference>
<evidence type="ECO:0000313" key="3">
    <source>
        <dbReference type="Proteomes" id="UP001607302"/>
    </source>
</evidence>
<gene>
    <name evidence="2" type="ORF">V1478_016624</name>
</gene>